<proteinExistence type="predicted"/>
<name>A0A151UB77_CAJCA</name>
<dbReference type="Pfam" id="PF07727">
    <property type="entry name" value="RVT_2"/>
    <property type="match status" value="1"/>
</dbReference>
<evidence type="ECO:0000313" key="2">
    <source>
        <dbReference type="EMBL" id="KYP76577.1"/>
    </source>
</evidence>
<sequence length="368" mass="41896">MDVKTAFLNGELKEDVYMTQPEGFITSSDHHKVCKLERSIYGLKKASRSWNIQFNKTIKKFDFVRCEEEPCVYKRVSGSTIIFLMLYVDDILLIGNDIPFLQSTKIWLSEQFSMKDLGEAAYILGIKIYRDRSKRMLGLSQSMYIDTILRRYNMENSKRGYFPIGTGVTLSNEDCPKTLEERTRMNRVPYASAVGAIMYIMTCTRPDVAFAPGVVSRYQANPGEENWKVVKTILKYLRRTQDQFLIYGGTELMLKGYTDASFASDKDDSKSISGYVFTLYGGAVSWKSSKQATVADSTTEAEYIAASDATKEAVWMKKFITELGVVPSIEEPISLLCNNNGAIAQAKEPRSHQKSKHILRRYQLIREN</sequence>
<gene>
    <name evidence="2" type="ORF">KK1_020825</name>
</gene>
<dbReference type="InterPro" id="IPR013103">
    <property type="entry name" value="RVT_2"/>
</dbReference>
<dbReference type="SUPFAM" id="SSF56672">
    <property type="entry name" value="DNA/RNA polymerases"/>
    <property type="match status" value="1"/>
</dbReference>
<dbReference type="InterPro" id="IPR043502">
    <property type="entry name" value="DNA/RNA_pol_sf"/>
</dbReference>
<protein>
    <submittedName>
        <fullName evidence="2">Retrovirus-related Pol polyprotein from transposon TNT 1-94</fullName>
    </submittedName>
</protein>
<dbReference type="PANTHER" id="PTHR11439:SF496">
    <property type="entry name" value="RNA-DIRECTED DNA POLYMERASE"/>
    <property type="match status" value="1"/>
</dbReference>
<evidence type="ECO:0000313" key="3">
    <source>
        <dbReference type="Proteomes" id="UP000075243"/>
    </source>
</evidence>
<reference evidence="2 3" key="1">
    <citation type="journal article" date="2012" name="Nat. Biotechnol.">
        <title>Draft genome sequence of pigeonpea (Cajanus cajan), an orphan legume crop of resource-poor farmers.</title>
        <authorList>
            <person name="Varshney R.K."/>
            <person name="Chen W."/>
            <person name="Li Y."/>
            <person name="Bharti A.K."/>
            <person name="Saxena R.K."/>
            <person name="Schlueter J.A."/>
            <person name="Donoghue M.T."/>
            <person name="Azam S."/>
            <person name="Fan G."/>
            <person name="Whaley A.M."/>
            <person name="Farmer A.D."/>
            <person name="Sheridan J."/>
            <person name="Iwata A."/>
            <person name="Tuteja R."/>
            <person name="Penmetsa R.V."/>
            <person name="Wu W."/>
            <person name="Upadhyaya H.D."/>
            <person name="Yang S.P."/>
            <person name="Shah T."/>
            <person name="Saxena K.B."/>
            <person name="Michael T."/>
            <person name="McCombie W.R."/>
            <person name="Yang B."/>
            <person name="Zhang G."/>
            <person name="Yang H."/>
            <person name="Wang J."/>
            <person name="Spillane C."/>
            <person name="Cook D.R."/>
            <person name="May G.D."/>
            <person name="Xu X."/>
            <person name="Jackson S.A."/>
        </authorList>
    </citation>
    <scope>NUCLEOTIDE SEQUENCE [LARGE SCALE GENOMIC DNA]</scope>
    <source>
        <strain evidence="3">cv. Asha</strain>
    </source>
</reference>
<dbReference type="OMA" id="RTNDYML"/>
<dbReference type="CDD" id="cd09272">
    <property type="entry name" value="RNase_HI_RT_Ty1"/>
    <property type="match status" value="1"/>
</dbReference>
<dbReference type="Proteomes" id="UP000075243">
    <property type="component" value="Chromosome 1"/>
</dbReference>
<keyword evidence="3" id="KW-1185">Reference proteome</keyword>
<evidence type="ECO:0000259" key="1">
    <source>
        <dbReference type="Pfam" id="PF07727"/>
    </source>
</evidence>
<accession>A0A151UB77</accession>
<feature type="domain" description="Reverse transcriptase Ty1/copia-type" evidence="1">
    <location>
        <begin position="1"/>
        <end position="164"/>
    </location>
</feature>
<dbReference type="PANTHER" id="PTHR11439">
    <property type="entry name" value="GAG-POL-RELATED RETROTRANSPOSON"/>
    <property type="match status" value="1"/>
</dbReference>
<organism evidence="2 3">
    <name type="scientific">Cajanus cajan</name>
    <name type="common">Pigeon pea</name>
    <name type="synonym">Cajanus indicus</name>
    <dbReference type="NCBI Taxonomy" id="3821"/>
    <lineage>
        <taxon>Eukaryota</taxon>
        <taxon>Viridiplantae</taxon>
        <taxon>Streptophyta</taxon>
        <taxon>Embryophyta</taxon>
        <taxon>Tracheophyta</taxon>
        <taxon>Spermatophyta</taxon>
        <taxon>Magnoliopsida</taxon>
        <taxon>eudicotyledons</taxon>
        <taxon>Gunneridae</taxon>
        <taxon>Pentapetalae</taxon>
        <taxon>rosids</taxon>
        <taxon>fabids</taxon>
        <taxon>Fabales</taxon>
        <taxon>Fabaceae</taxon>
        <taxon>Papilionoideae</taxon>
        <taxon>50 kb inversion clade</taxon>
        <taxon>NPAAA clade</taxon>
        <taxon>indigoferoid/millettioid clade</taxon>
        <taxon>Phaseoleae</taxon>
        <taxon>Cajanus</taxon>
    </lineage>
</organism>
<dbReference type="EMBL" id="CM003603">
    <property type="protein sequence ID" value="KYP76577.1"/>
    <property type="molecule type" value="Genomic_DNA"/>
</dbReference>
<dbReference type="Gramene" id="C.cajan_20224.t">
    <property type="protein sequence ID" value="C.cajan_20224.t.cds1"/>
    <property type="gene ID" value="C.cajan_20224"/>
</dbReference>
<dbReference type="AlphaFoldDB" id="A0A151UB77"/>